<accession>A0A6M3LDF0</accession>
<gene>
    <name evidence="2" type="ORF">MM415B03442_0005</name>
</gene>
<evidence type="ECO:0000259" key="1">
    <source>
        <dbReference type="Pfam" id="PF06223"/>
    </source>
</evidence>
<sequence length="95" mass="11034">MALGEAQPRRLLDKLTSNEWSEWLAYWSVEPWGEERADFRSGMLAAALSNRWRGKGERAAKPQDFMPFTDEPEQTPEYIRQRMTDILNNASNSKT</sequence>
<organism evidence="2">
    <name type="scientific">viral metagenome</name>
    <dbReference type="NCBI Taxonomy" id="1070528"/>
    <lineage>
        <taxon>unclassified sequences</taxon>
        <taxon>metagenomes</taxon>
        <taxon>organismal metagenomes</taxon>
    </lineage>
</organism>
<dbReference type="Pfam" id="PF06223">
    <property type="entry name" value="Phage_tail_T"/>
    <property type="match status" value="1"/>
</dbReference>
<dbReference type="AlphaFoldDB" id="A0A6M3LDF0"/>
<dbReference type="InterPro" id="IPR009350">
    <property type="entry name" value="Phage_tail_T"/>
</dbReference>
<dbReference type="EMBL" id="MT142968">
    <property type="protein sequence ID" value="QJA91185.1"/>
    <property type="molecule type" value="Genomic_DNA"/>
</dbReference>
<name>A0A6M3LDF0_9ZZZZ</name>
<evidence type="ECO:0000313" key="2">
    <source>
        <dbReference type="EMBL" id="QJA91185.1"/>
    </source>
</evidence>
<protein>
    <recommendedName>
        <fullName evidence="1">Minor tail T domain-containing protein</fullName>
    </recommendedName>
</protein>
<reference evidence="2" key="1">
    <citation type="submission" date="2020-03" db="EMBL/GenBank/DDBJ databases">
        <title>The deep terrestrial virosphere.</title>
        <authorList>
            <person name="Holmfeldt K."/>
            <person name="Nilsson E."/>
            <person name="Simone D."/>
            <person name="Lopez-Fernandez M."/>
            <person name="Wu X."/>
            <person name="de Brujin I."/>
            <person name="Lundin D."/>
            <person name="Andersson A."/>
            <person name="Bertilsson S."/>
            <person name="Dopson M."/>
        </authorList>
    </citation>
    <scope>NUCLEOTIDE SEQUENCE</scope>
    <source>
        <strain evidence="2">MM415B03442</strain>
    </source>
</reference>
<proteinExistence type="predicted"/>
<feature type="domain" description="Minor tail T" evidence="1">
    <location>
        <begin position="16"/>
        <end position="77"/>
    </location>
</feature>